<evidence type="ECO:0008006" key="2">
    <source>
        <dbReference type="Google" id="ProtNLM"/>
    </source>
</evidence>
<dbReference type="SUPFAM" id="SSF52540">
    <property type="entry name" value="P-loop containing nucleoside triphosphate hydrolases"/>
    <property type="match status" value="1"/>
</dbReference>
<feature type="non-terminal residue" evidence="1">
    <location>
        <position position="364"/>
    </location>
</feature>
<organism evidence="1">
    <name type="scientific">marine sediment metagenome</name>
    <dbReference type="NCBI Taxonomy" id="412755"/>
    <lineage>
        <taxon>unclassified sequences</taxon>
        <taxon>metagenomes</taxon>
        <taxon>ecological metagenomes</taxon>
    </lineage>
</organism>
<reference evidence="1" key="1">
    <citation type="journal article" date="2014" name="Front. Microbiol.">
        <title>High frequency of phylogenetically diverse reductive dehalogenase-homologous genes in deep subseafloor sedimentary metagenomes.</title>
        <authorList>
            <person name="Kawai M."/>
            <person name="Futagami T."/>
            <person name="Toyoda A."/>
            <person name="Takaki Y."/>
            <person name="Nishi S."/>
            <person name="Hori S."/>
            <person name="Arai W."/>
            <person name="Tsubouchi T."/>
            <person name="Morono Y."/>
            <person name="Uchiyama I."/>
            <person name="Ito T."/>
            <person name="Fujiyama A."/>
            <person name="Inagaki F."/>
            <person name="Takami H."/>
        </authorList>
    </citation>
    <scope>NUCLEOTIDE SEQUENCE</scope>
    <source>
        <strain evidence="1">Expedition CK06-06</strain>
    </source>
</reference>
<sequence length="364" mass="42244">RELPLEVILDNPKLTKVIDYLPTQAHRTIFWFWLASIVAKKYLLASELFKEYNSGLVVVGLTGDIKSLIASILCKVLGLSPEAEYIRDVITATRKEILGRKYPIGKGEYRLNPSPYFSRIAVCFDEIDKAHDKGVWQAILYYLNGRREFEEEKTLVINKATVLVSMNPSSKWQIPPEYLRRCFLLDTRPFDLDPRELVDIGEKIAHSKVPRVNIDNLKISFTHLEPEDLKLLKDLLFEGLKGKKEYRLVNPATLEKVVLGWLLLTQTHDKADAIYWAVEGNLTLLQTQGVTKEGWRRILREKWGLYRSGKDPEFEKDWKGEVEELEAEDQVVIDKVKKGEDETDEKIDQDLDFEIAWEKVFAYW</sequence>
<dbReference type="AlphaFoldDB" id="X1Q9H3"/>
<feature type="non-terminal residue" evidence="1">
    <location>
        <position position="1"/>
    </location>
</feature>
<accession>X1Q9H3</accession>
<evidence type="ECO:0000313" key="1">
    <source>
        <dbReference type="EMBL" id="GAI65112.1"/>
    </source>
</evidence>
<dbReference type="EMBL" id="BARW01003251">
    <property type="protein sequence ID" value="GAI65112.1"/>
    <property type="molecule type" value="Genomic_DNA"/>
</dbReference>
<name>X1Q9H3_9ZZZZ</name>
<dbReference type="Gene3D" id="3.40.50.300">
    <property type="entry name" value="P-loop containing nucleotide triphosphate hydrolases"/>
    <property type="match status" value="1"/>
</dbReference>
<protein>
    <recommendedName>
        <fullName evidence="2">ATPase dynein-related AAA domain-containing protein</fullName>
    </recommendedName>
</protein>
<gene>
    <name evidence="1" type="ORF">S12H4_08423</name>
</gene>
<proteinExistence type="predicted"/>
<dbReference type="InterPro" id="IPR027417">
    <property type="entry name" value="P-loop_NTPase"/>
</dbReference>
<comment type="caution">
    <text evidence="1">The sequence shown here is derived from an EMBL/GenBank/DDBJ whole genome shotgun (WGS) entry which is preliminary data.</text>
</comment>